<comment type="similarity">
    <text evidence="2 6">Belongs to the flagella basal body rod proteins family.</text>
</comment>
<evidence type="ECO:0000256" key="6">
    <source>
        <dbReference type="PIRNR" id="PIRNR002889"/>
    </source>
</evidence>
<protein>
    <recommendedName>
        <fullName evidence="3 6">Flagellar basal body rod protein FlgB</fullName>
    </recommendedName>
</protein>
<gene>
    <name evidence="8" type="primary">flgB</name>
    <name evidence="8" type="ORF">ENT08_04165</name>
</gene>
<name>A0A7V4LCH5_9BACT</name>
<dbReference type="Pfam" id="PF00460">
    <property type="entry name" value="Flg_bb_rod"/>
    <property type="match status" value="1"/>
</dbReference>
<evidence type="ECO:0000256" key="4">
    <source>
        <dbReference type="ARBA" id="ARBA00023143"/>
    </source>
</evidence>
<evidence type="ECO:0000256" key="1">
    <source>
        <dbReference type="ARBA" id="ARBA00004117"/>
    </source>
</evidence>
<dbReference type="PIRSF" id="PIRSF002889">
    <property type="entry name" value="Rod_FlgB"/>
    <property type="match status" value="1"/>
</dbReference>
<dbReference type="InterPro" id="IPR001444">
    <property type="entry name" value="Flag_bb_rod_N"/>
</dbReference>
<dbReference type="PANTHER" id="PTHR30435:SF12">
    <property type="entry name" value="FLAGELLAR BASAL BODY ROD PROTEIN FLGB"/>
    <property type="match status" value="1"/>
</dbReference>
<accession>A0A7V4LCH5</accession>
<evidence type="ECO:0000256" key="5">
    <source>
        <dbReference type="ARBA" id="ARBA00024934"/>
    </source>
</evidence>
<keyword evidence="8" id="KW-0282">Flagellum</keyword>
<sequence length="127" mass="14170">MTPRFPSDGIIQVLERSLTLRSRAQELIAANLANLDTPHYVRKEVDFQQALKQAVEGGQGMRLAISHEHHLTGSRLDMGLVRETGKPVDLDQEMVQLSKNHLGYQASITMLNKKLDELRAVIEGGKV</sequence>
<keyword evidence="8" id="KW-0966">Cell projection</keyword>
<dbReference type="InterPro" id="IPR006300">
    <property type="entry name" value="FlgB"/>
</dbReference>
<keyword evidence="4 6" id="KW-0975">Bacterial flagellum</keyword>
<evidence type="ECO:0000313" key="8">
    <source>
        <dbReference type="EMBL" id="HGS04921.1"/>
    </source>
</evidence>
<keyword evidence="8" id="KW-0969">Cilium</keyword>
<comment type="subunit">
    <text evidence="6">The basal body constitutes a major portion of the flagellar organelle and consists of a number of rings mounted on a central rod.</text>
</comment>
<evidence type="ECO:0000256" key="2">
    <source>
        <dbReference type="ARBA" id="ARBA00009677"/>
    </source>
</evidence>
<dbReference type="NCBIfam" id="TIGR01396">
    <property type="entry name" value="FlgB"/>
    <property type="match status" value="1"/>
</dbReference>
<organism evidence="8">
    <name type="scientific">Desulfobacca acetoxidans</name>
    <dbReference type="NCBI Taxonomy" id="60893"/>
    <lineage>
        <taxon>Bacteria</taxon>
        <taxon>Pseudomonadati</taxon>
        <taxon>Thermodesulfobacteriota</taxon>
        <taxon>Desulfobaccia</taxon>
        <taxon>Desulfobaccales</taxon>
        <taxon>Desulfobaccaceae</taxon>
        <taxon>Desulfobacca</taxon>
    </lineage>
</organism>
<reference evidence="8" key="1">
    <citation type="journal article" date="2020" name="mSystems">
        <title>Genome- and Community-Level Interaction Insights into Carbon Utilization and Element Cycling Functions of Hydrothermarchaeota in Hydrothermal Sediment.</title>
        <authorList>
            <person name="Zhou Z."/>
            <person name="Liu Y."/>
            <person name="Xu W."/>
            <person name="Pan J."/>
            <person name="Luo Z.H."/>
            <person name="Li M."/>
        </authorList>
    </citation>
    <scope>NUCLEOTIDE SEQUENCE [LARGE SCALE GENOMIC DNA]</scope>
    <source>
        <strain evidence="8">SpSt-548</strain>
    </source>
</reference>
<proteinExistence type="inferred from homology"/>
<dbReference type="PANTHER" id="PTHR30435">
    <property type="entry name" value="FLAGELLAR PROTEIN"/>
    <property type="match status" value="1"/>
</dbReference>
<feature type="domain" description="Flagellar basal body rod protein N-terminal" evidence="7">
    <location>
        <begin position="11"/>
        <end position="39"/>
    </location>
</feature>
<dbReference type="AlphaFoldDB" id="A0A7V4LCH5"/>
<dbReference type="GO" id="GO:0030694">
    <property type="term" value="C:bacterial-type flagellum basal body, rod"/>
    <property type="evidence" value="ECO:0007669"/>
    <property type="project" value="InterPro"/>
</dbReference>
<evidence type="ECO:0000259" key="7">
    <source>
        <dbReference type="Pfam" id="PF00460"/>
    </source>
</evidence>
<comment type="subcellular location">
    <subcellularLocation>
        <location evidence="1 6">Bacterial flagellum basal body</location>
    </subcellularLocation>
</comment>
<comment type="caution">
    <text evidence="8">The sequence shown here is derived from an EMBL/GenBank/DDBJ whole genome shotgun (WGS) entry which is preliminary data.</text>
</comment>
<dbReference type="EMBL" id="DSXI01000237">
    <property type="protein sequence ID" value="HGS04921.1"/>
    <property type="molecule type" value="Genomic_DNA"/>
</dbReference>
<dbReference type="GO" id="GO:0071978">
    <property type="term" value="P:bacterial-type flagellum-dependent swarming motility"/>
    <property type="evidence" value="ECO:0007669"/>
    <property type="project" value="TreeGrafter"/>
</dbReference>
<comment type="function">
    <text evidence="5 6">Structural component of flagellum, the bacterial motility apparatus. Part of the rod structure of flagellar basal body.</text>
</comment>
<evidence type="ECO:0000256" key="3">
    <source>
        <dbReference type="ARBA" id="ARBA00014376"/>
    </source>
</evidence>